<dbReference type="GO" id="GO:0005737">
    <property type="term" value="C:cytoplasm"/>
    <property type="evidence" value="ECO:0007669"/>
    <property type="project" value="UniProtKB-SubCell"/>
</dbReference>
<feature type="domain" description="Helicase ATP-binding" evidence="20">
    <location>
        <begin position="277"/>
        <end position="470"/>
    </location>
</feature>
<dbReference type="PROSITE" id="PS51194">
    <property type="entry name" value="HELICASE_CTER"/>
    <property type="match status" value="1"/>
</dbReference>
<dbReference type="GO" id="GO:0003724">
    <property type="term" value="F:RNA helicase activity"/>
    <property type="evidence" value="ECO:0007669"/>
    <property type="project" value="UniProtKB-EC"/>
</dbReference>
<dbReference type="GO" id="GO:0039530">
    <property type="term" value="P:MDA-5 signaling pathway"/>
    <property type="evidence" value="ECO:0007669"/>
    <property type="project" value="TreeGrafter"/>
</dbReference>
<keyword evidence="5" id="KW-1017">Isopeptide bond</keyword>
<organism evidence="23 24">
    <name type="scientific">Hippocampus comes</name>
    <name type="common">Tiger tail seahorse</name>
    <dbReference type="NCBI Taxonomy" id="109280"/>
    <lineage>
        <taxon>Eukaryota</taxon>
        <taxon>Metazoa</taxon>
        <taxon>Chordata</taxon>
        <taxon>Craniata</taxon>
        <taxon>Vertebrata</taxon>
        <taxon>Euteleostomi</taxon>
        <taxon>Actinopterygii</taxon>
        <taxon>Neopterygii</taxon>
        <taxon>Teleostei</taxon>
        <taxon>Neoteleostei</taxon>
        <taxon>Acanthomorphata</taxon>
        <taxon>Syngnathiaria</taxon>
        <taxon>Syngnathiformes</taxon>
        <taxon>Syngnathoidei</taxon>
        <taxon>Syngnathidae</taxon>
        <taxon>Hippocampus</taxon>
    </lineage>
</organism>
<evidence type="ECO:0000256" key="5">
    <source>
        <dbReference type="ARBA" id="ARBA00022499"/>
    </source>
</evidence>
<keyword evidence="8" id="KW-0479">Metal-binding</keyword>
<dbReference type="Ensembl" id="ENSHCOT00000020199.1">
    <property type="protein sequence ID" value="ENSHCOP00000025724.1"/>
    <property type="gene ID" value="ENSHCOG00000016423.1"/>
</dbReference>
<keyword evidence="9" id="KW-0677">Repeat</keyword>
<evidence type="ECO:0000256" key="10">
    <source>
        <dbReference type="ARBA" id="ARBA00022741"/>
    </source>
</evidence>
<keyword evidence="17" id="KW-0694">RNA-binding</keyword>
<evidence type="ECO:0000256" key="16">
    <source>
        <dbReference type="ARBA" id="ARBA00022859"/>
    </source>
</evidence>
<accession>A0A3Q2Z4S8</accession>
<dbReference type="InterPro" id="IPR051363">
    <property type="entry name" value="RLR_Helicase"/>
</dbReference>
<keyword evidence="13" id="KW-0862">Zinc</keyword>
<dbReference type="InterPro" id="IPR038557">
    <property type="entry name" value="RLR_C_sf"/>
</dbReference>
<comment type="catalytic activity">
    <reaction evidence="19">
        <text>ATP + H2O = ADP + phosphate + H(+)</text>
        <dbReference type="Rhea" id="RHEA:13065"/>
        <dbReference type="ChEBI" id="CHEBI:15377"/>
        <dbReference type="ChEBI" id="CHEBI:15378"/>
        <dbReference type="ChEBI" id="CHEBI:30616"/>
        <dbReference type="ChEBI" id="CHEBI:43474"/>
        <dbReference type="ChEBI" id="CHEBI:456216"/>
        <dbReference type="EC" id="3.6.4.13"/>
    </reaction>
    <physiologicalReaction direction="left-to-right" evidence="19">
        <dbReference type="Rhea" id="RHEA:13066"/>
    </physiologicalReaction>
</comment>
<dbReference type="SMART" id="SM00487">
    <property type="entry name" value="DEXDc"/>
    <property type="match status" value="1"/>
</dbReference>
<dbReference type="Pfam" id="PF16739">
    <property type="entry name" value="CARD_2"/>
    <property type="match status" value="2"/>
</dbReference>
<evidence type="ECO:0000256" key="17">
    <source>
        <dbReference type="ARBA" id="ARBA00022884"/>
    </source>
</evidence>
<dbReference type="PROSITE" id="PS51192">
    <property type="entry name" value="HELICASE_ATP_BIND_1"/>
    <property type="match status" value="1"/>
</dbReference>
<keyword evidence="6" id="KW-0597">Phosphoprotein</keyword>
<protein>
    <recommendedName>
        <fullName evidence="3">RNA helicase</fullName>
        <ecNumber evidence="3">3.6.4.13</ecNumber>
    </recommendedName>
</protein>
<dbReference type="GO" id="GO:0008270">
    <property type="term" value="F:zinc ion binding"/>
    <property type="evidence" value="ECO:0007669"/>
    <property type="project" value="TreeGrafter"/>
</dbReference>
<sequence length="964" mass="109726">MAVDGDDLIHENLIESFRPRLRTYVAVQPVLDLLHFLEPEEKERVRQRARNDGNSAAVDVLIGAVLRKPHPAGWFQAFVDALSNAECRQAANYLRQKLPDPEVEAKNDNCMRMIDILVPSLVGMNTKEVCMHCFSRKLITKDDRDEVSTPDNQGLRDAARELLKRIVRCPPGWYSEFVQILFDTEHVDLYKLMGGSSTFVLSPDPVKKSPESSPCQLLDQKDNEDDITGTASLKSSSVDQYVLSLNCISFPNVLDVAKHFCSDKADIVLRDYQMDVAKPALEGKNIIICLPTGSGKTRVAVYITREHLDHRRAEGKTGKVVILVNTVPLVEQHYATEFHRFLKHAYKVERVSGKSMLKISFTEIVKKNDVVICTAQILENYLERSVKGEDEGVHLKDITLIIIDECHHTKKGEVYNRVMMRYLKQKNRNRMLKKEQKEIVPLPQILGMTASLGVGDATKLKTAEKNILQICANLDASQIQTGNLKNYSNEPEKKIVLVEDKEKDPFGDVIKNIMNVIHIYANLSPTSELGSQNYEQWVVQSEQQAAKEEAQEVRICMEHLRRYNDALIVSNTIRMRDAFRFLEKKHKEEMKSKTSPDEDHVINITDTERVLFNLFQDNKEELEKLSQNQSYENDSLSKLQTNVLYQFTTREDARGIVFTKMRQSAIALSHWIQENPKFGDVGVKVSYVIGGGDQSVVKPMTPAEQKDVLSKFRSGAVNLLIATSVAQEGLDIPACNFVICYGLVTNEIAMIQARGRARAKNSNYIVIEVKGSGVTEKESVNEYRVKLMTDAIARIRALDPAEYRTKIEGFQIQAILEDKMRMTTKKPAKNELPSEVKLSCRHCSKFVCTGDDIHIIEDMHHVNVSSQFRELFIQKENTALQERLLDYEMNGSLVCKDCGLKWGAMMMYRGIQCPCLNVKNFVVTIKEKKFSNYTKWRELPTKFQAFDYIEHANRLAQLSIDEEA</sequence>
<dbReference type="EC" id="3.6.4.13" evidence="3"/>
<evidence type="ECO:0000256" key="19">
    <source>
        <dbReference type="ARBA" id="ARBA00049390"/>
    </source>
</evidence>
<name>A0A3Q2Z4S8_HIPCM</name>
<dbReference type="PANTHER" id="PTHR14074">
    <property type="entry name" value="HELICASE WITH DEATH DOMAIN-RELATED"/>
    <property type="match status" value="1"/>
</dbReference>
<evidence type="ECO:0000259" key="22">
    <source>
        <dbReference type="PROSITE" id="PS51789"/>
    </source>
</evidence>
<evidence type="ECO:0000313" key="24">
    <source>
        <dbReference type="Proteomes" id="UP000264820"/>
    </source>
</evidence>
<proteinExistence type="inferred from homology"/>
<dbReference type="Gene3D" id="1.20.1320.30">
    <property type="match status" value="1"/>
</dbReference>
<evidence type="ECO:0000256" key="9">
    <source>
        <dbReference type="ARBA" id="ARBA00022737"/>
    </source>
</evidence>
<evidence type="ECO:0000256" key="3">
    <source>
        <dbReference type="ARBA" id="ARBA00012552"/>
    </source>
</evidence>
<feature type="domain" description="RLR CTR" evidence="22">
    <location>
        <begin position="825"/>
        <end position="953"/>
    </location>
</feature>
<keyword evidence="18" id="KW-0051">Antiviral defense</keyword>
<evidence type="ECO:0000256" key="11">
    <source>
        <dbReference type="ARBA" id="ARBA00022801"/>
    </source>
</evidence>
<keyword evidence="4" id="KW-0963">Cytoplasm</keyword>
<keyword evidence="11" id="KW-0378">Hydrolase</keyword>
<reference evidence="23" key="1">
    <citation type="submission" date="2025-08" db="UniProtKB">
        <authorList>
            <consortium name="Ensembl"/>
        </authorList>
    </citation>
    <scope>IDENTIFICATION</scope>
</reference>
<keyword evidence="12" id="KW-0347">Helicase</keyword>
<keyword evidence="10" id="KW-0547">Nucleotide-binding</keyword>
<evidence type="ECO:0000256" key="13">
    <source>
        <dbReference type="ARBA" id="ARBA00022833"/>
    </source>
</evidence>
<dbReference type="InterPro" id="IPR031964">
    <property type="entry name" value="CARD_dom"/>
</dbReference>
<dbReference type="InterPro" id="IPR011029">
    <property type="entry name" value="DEATH-like_dom_sf"/>
</dbReference>
<dbReference type="InterPro" id="IPR014001">
    <property type="entry name" value="Helicase_ATP-bd"/>
</dbReference>
<dbReference type="InterPro" id="IPR011545">
    <property type="entry name" value="DEAD/DEAH_box_helicase_dom"/>
</dbReference>
<evidence type="ECO:0000256" key="2">
    <source>
        <dbReference type="ARBA" id="ARBA00006866"/>
    </source>
</evidence>
<dbReference type="GO" id="GO:0003727">
    <property type="term" value="F:single-stranded RNA binding"/>
    <property type="evidence" value="ECO:0007669"/>
    <property type="project" value="TreeGrafter"/>
</dbReference>
<keyword evidence="24" id="KW-1185">Reference proteome</keyword>
<evidence type="ECO:0000259" key="21">
    <source>
        <dbReference type="PROSITE" id="PS51194"/>
    </source>
</evidence>
<dbReference type="STRING" id="109280.ENSHCOP00000025724"/>
<evidence type="ECO:0000256" key="14">
    <source>
        <dbReference type="ARBA" id="ARBA00022840"/>
    </source>
</evidence>
<dbReference type="AlphaFoldDB" id="A0A3Q2Z4S8"/>
<evidence type="ECO:0000313" key="23">
    <source>
        <dbReference type="Ensembl" id="ENSHCOP00000025724.1"/>
    </source>
</evidence>
<dbReference type="Gene3D" id="3.40.50.300">
    <property type="entry name" value="P-loop containing nucleotide triphosphate hydrolases"/>
    <property type="match status" value="2"/>
</dbReference>
<dbReference type="GO" id="GO:0005524">
    <property type="term" value="F:ATP binding"/>
    <property type="evidence" value="ECO:0007669"/>
    <property type="project" value="UniProtKB-KW"/>
</dbReference>
<feature type="domain" description="Helicase C-terminal" evidence="21">
    <location>
        <begin position="640"/>
        <end position="804"/>
    </location>
</feature>
<keyword evidence="7" id="KW-0399">Innate immunity</keyword>
<evidence type="ECO:0000256" key="8">
    <source>
        <dbReference type="ARBA" id="ARBA00022723"/>
    </source>
</evidence>
<keyword evidence="14" id="KW-0067">ATP-binding</keyword>
<keyword evidence="16" id="KW-0391">Immunity</keyword>
<evidence type="ECO:0000256" key="18">
    <source>
        <dbReference type="ARBA" id="ARBA00023118"/>
    </source>
</evidence>
<dbReference type="Pfam" id="PF18119">
    <property type="entry name" value="RIG-I_C"/>
    <property type="match status" value="1"/>
</dbReference>
<dbReference type="SUPFAM" id="SSF52540">
    <property type="entry name" value="P-loop containing nucleoside triphosphate hydrolases"/>
    <property type="match status" value="1"/>
</dbReference>
<evidence type="ECO:0000256" key="15">
    <source>
        <dbReference type="ARBA" id="ARBA00022843"/>
    </source>
</evidence>
<dbReference type="Proteomes" id="UP000264820">
    <property type="component" value="Unplaced"/>
</dbReference>
<comment type="subcellular location">
    <subcellularLocation>
        <location evidence="1">Cytoplasm</location>
    </subcellularLocation>
</comment>
<dbReference type="Pfam" id="PF00271">
    <property type="entry name" value="Helicase_C"/>
    <property type="match status" value="1"/>
</dbReference>
<dbReference type="PROSITE" id="PS51789">
    <property type="entry name" value="RLR_CTR"/>
    <property type="match status" value="1"/>
</dbReference>
<dbReference type="GO" id="GO:0003725">
    <property type="term" value="F:double-stranded RNA binding"/>
    <property type="evidence" value="ECO:0007669"/>
    <property type="project" value="TreeGrafter"/>
</dbReference>
<dbReference type="SMART" id="SM00490">
    <property type="entry name" value="HELICc"/>
    <property type="match status" value="1"/>
</dbReference>
<evidence type="ECO:0000256" key="6">
    <source>
        <dbReference type="ARBA" id="ARBA00022553"/>
    </source>
</evidence>
<comment type="similarity">
    <text evidence="2">Belongs to the helicase family. RLR subfamily.</text>
</comment>
<dbReference type="GeneTree" id="ENSGT00940000153173"/>
<reference evidence="23" key="2">
    <citation type="submission" date="2025-09" db="UniProtKB">
        <authorList>
            <consortium name="Ensembl"/>
        </authorList>
    </citation>
    <scope>IDENTIFICATION</scope>
</reference>
<dbReference type="GO" id="GO:0140374">
    <property type="term" value="P:antiviral innate immune response"/>
    <property type="evidence" value="ECO:0007669"/>
    <property type="project" value="TreeGrafter"/>
</dbReference>
<dbReference type="InterPro" id="IPR027417">
    <property type="entry name" value="P-loop_NTPase"/>
</dbReference>
<evidence type="ECO:0000256" key="1">
    <source>
        <dbReference type="ARBA" id="ARBA00004496"/>
    </source>
</evidence>
<dbReference type="PANTHER" id="PTHR14074:SF14">
    <property type="entry name" value="INTERFERON-INDUCED HELICASE C DOMAIN-CONTAINING PROTEIN 1"/>
    <property type="match status" value="1"/>
</dbReference>
<evidence type="ECO:0000256" key="4">
    <source>
        <dbReference type="ARBA" id="ARBA00022490"/>
    </source>
</evidence>
<dbReference type="Pfam" id="PF00270">
    <property type="entry name" value="DEAD"/>
    <property type="match status" value="1"/>
</dbReference>
<dbReference type="Gene3D" id="2.170.150.30">
    <property type="entry name" value="RIG-I-like receptor, C-terminal regulatory domain"/>
    <property type="match status" value="1"/>
</dbReference>
<keyword evidence="15" id="KW-0832">Ubl conjugation</keyword>
<dbReference type="Gene3D" id="1.10.533.10">
    <property type="entry name" value="Death Domain, Fas"/>
    <property type="match status" value="2"/>
</dbReference>
<evidence type="ECO:0000256" key="12">
    <source>
        <dbReference type="ARBA" id="ARBA00022806"/>
    </source>
</evidence>
<dbReference type="InterPro" id="IPR041204">
    <property type="entry name" value="RIG-I-like_C"/>
</dbReference>
<evidence type="ECO:0000256" key="7">
    <source>
        <dbReference type="ARBA" id="ARBA00022588"/>
    </source>
</evidence>
<dbReference type="GO" id="GO:0016787">
    <property type="term" value="F:hydrolase activity"/>
    <property type="evidence" value="ECO:0007669"/>
    <property type="project" value="UniProtKB-KW"/>
</dbReference>
<evidence type="ECO:0000259" key="20">
    <source>
        <dbReference type="PROSITE" id="PS51192"/>
    </source>
</evidence>
<dbReference type="InterPro" id="IPR001650">
    <property type="entry name" value="Helicase_C-like"/>
</dbReference>
<dbReference type="InterPro" id="IPR021673">
    <property type="entry name" value="RLR_CTR"/>
</dbReference>
<dbReference type="Pfam" id="PF11648">
    <property type="entry name" value="RIG-I_C-RD"/>
    <property type="match status" value="1"/>
</dbReference>